<dbReference type="CDD" id="cd01400">
    <property type="entry name" value="6PGL"/>
    <property type="match status" value="1"/>
</dbReference>
<comment type="similarity">
    <text evidence="1 2">Belongs to the glucosamine/galactosamine-6-phosphate isomerase family. 6-phosphogluconolactonase subfamily.</text>
</comment>
<evidence type="ECO:0000256" key="1">
    <source>
        <dbReference type="ARBA" id="ARBA00010662"/>
    </source>
</evidence>
<dbReference type="GO" id="GO:0006098">
    <property type="term" value="P:pentose-phosphate shunt"/>
    <property type="evidence" value="ECO:0007669"/>
    <property type="project" value="UniProtKB-UniPathway"/>
</dbReference>
<evidence type="ECO:0000259" key="3">
    <source>
        <dbReference type="Pfam" id="PF01182"/>
    </source>
</evidence>
<comment type="catalytic activity">
    <reaction evidence="2">
        <text>6-phospho-D-glucono-1,5-lactone + H2O = 6-phospho-D-gluconate + H(+)</text>
        <dbReference type="Rhea" id="RHEA:12556"/>
        <dbReference type="ChEBI" id="CHEBI:15377"/>
        <dbReference type="ChEBI" id="CHEBI:15378"/>
        <dbReference type="ChEBI" id="CHEBI:57955"/>
        <dbReference type="ChEBI" id="CHEBI:58759"/>
        <dbReference type="EC" id="3.1.1.31"/>
    </reaction>
</comment>
<dbReference type="InterPro" id="IPR005900">
    <property type="entry name" value="6-phosphogluconolactonase_DevB"/>
</dbReference>
<gene>
    <name evidence="5" type="primary">LOC115228350</name>
</gene>
<dbReference type="NCBIfam" id="TIGR01198">
    <property type="entry name" value="pgl"/>
    <property type="match status" value="1"/>
</dbReference>
<evidence type="ECO:0000313" key="4">
    <source>
        <dbReference type="Proteomes" id="UP000515154"/>
    </source>
</evidence>
<sequence length="157" mass="17799">MLCQNLLEKSTRIEWTKWRIFLADERFVHLNDSDSTFGFYKDNLFDPAEVPNDKTFPIQLNLPLDQAAQAYQNSILSIFPKTEVRFDLIVLGMGPDGHTCSLFPDHASQSLIVPIFDSPKNPPKRISFSLKMLNQAHSIIFAVCGKSKSSAIRVIEL</sequence>
<comment type="pathway">
    <text evidence="2">Carbohydrate degradation; pentose phosphate pathway; D-ribulose 5-phosphate from D-glucose 6-phosphate (oxidative stage): step 2/3.</text>
</comment>
<dbReference type="UniPathway" id="UPA00115">
    <property type="reaction ID" value="UER00409"/>
</dbReference>
<evidence type="ECO:0000256" key="2">
    <source>
        <dbReference type="RuleBase" id="RU365095"/>
    </source>
</evidence>
<dbReference type="SUPFAM" id="SSF100950">
    <property type="entry name" value="NagB/RpiA/CoA transferase-like"/>
    <property type="match status" value="1"/>
</dbReference>
<accession>A0A6P7TY23</accession>
<dbReference type="PANTHER" id="PTHR11054">
    <property type="entry name" value="6-PHOSPHOGLUCONOLACTONASE"/>
    <property type="match status" value="1"/>
</dbReference>
<feature type="domain" description="Glucosamine/galactosamine-6-phosphate isomerase" evidence="3">
    <location>
        <begin position="4"/>
        <end position="153"/>
    </location>
</feature>
<dbReference type="Gene3D" id="3.40.50.1360">
    <property type="match status" value="1"/>
</dbReference>
<name>A0A6P7TY23_9MOLL</name>
<comment type="function">
    <text evidence="2">Hydrolysis of 6-phosphogluconolactone to 6-phosphogluconate.</text>
</comment>
<dbReference type="InterPro" id="IPR006148">
    <property type="entry name" value="Glc/Gal-6P_isomerase"/>
</dbReference>
<dbReference type="GO" id="GO:0017057">
    <property type="term" value="F:6-phosphogluconolactonase activity"/>
    <property type="evidence" value="ECO:0007669"/>
    <property type="project" value="UniProtKB-UniRule"/>
</dbReference>
<dbReference type="EC" id="3.1.1.31" evidence="2"/>
<keyword evidence="2" id="KW-0378">Hydrolase</keyword>
<evidence type="ECO:0000313" key="5">
    <source>
        <dbReference type="RefSeq" id="XP_029654810.1"/>
    </source>
</evidence>
<organism evidence="4 5">
    <name type="scientific">Octopus sinensis</name>
    <name type="common">East Asian common octopus</name>
    <dbReference type="NCBI Taxonomy" id="2607531"/>
    <lineage>
        <taxon>Eukaryota</taxon>
        <taxon>Metazoa</taxon>
        <taxon>Spiralia</taxon>
        <taxon>Lophotrochozoa</taxon>
        <taxon>Mollusca</taxon>
        <taxon>Cephalopoda</taxon>
        <taxon>Coleoidea</taxon>
        <taxon>Octopodiformes</taxon>
        <taxon>Octopoda</taxon>
        <taxon>Incirrata</taxon>
        <taxon>Octopodidae</taxon>
        <taxon>Octopus</taxon>
    </lineage>
</organism>
<dbReference type="RefSeq" id="XP_029654810.1">
    <property type="nucleotide sequence ID" value="XM_029798950.1"/>
</dbReference>
<protein>
    <recommendedName>
        <fullName evidence="2">6-phosphogluconolactonase</fullName>
        <shortName evidence="2">6PGL</shortName>
        <ecNumber evidence="2">3.1.1.31</ecNumber>
    </recommendedName>
</protein>
<dbReference type="Pfam" id="PF01182">
    <property type="entry name" value="Glucosamine_iso"/>
    <property type="match status" value="1"/>
</dbReference>
<dbReference type="AlphaFoldDB" id="A0A6P7TY23"/>
<dbReference type="GO" id="GO:0005975">
    <property type="term" value="P:carbohydrate metabolic process"/>
    <property type="evidence" value="ECO:0007669"/>
    <property type="project" value="UniProtKB-UniRule"/>
</dbReference>
<dbReference type="InterPro" id="IPR037171">
    <property type="entry name" value="NagB/RpiA_transferase-like"/>
</dbReference>
<keyword evidence="4" id="KW-1185">Reference proteome</keyword>
<reference evidence="5" key="1">
    <citation type="submission" date="2025-08" db="UniProtKB">
        <authorList>
            <consortium name="RefSeq"/>
        </authorList>
    </citation>
    <scope>IDENTIFICATION</scope>
</reference>
<dbReference type="KEGG" id="osn:115228350"/>
<dbReference type="InterPro" id="IPR039104">
    <property type="entry name" value="6PGL"/>
</dbReference>
<dbReference type="PANTHER" id="PTHR11054:SF0">
    <property type="entry name" value="6-PHOSPHOGLUCONOLACTONASE"/>
    <property type="match status" value="1"/>
</dbReference>
<proteinExistence type="inferred from homology"/>
<dbReference type="Proteomes" id="UP000515154">
    <property type="component" value="Unplaced"/>
</dbReference>